<proteinExistence type="predicted"/>
<protein>
    <recommendedName>
        <fullName evidence="3">Chemotaxis protein</fullName>
    </recommendedName>
</protein>
<dbReference type="EMBL" id="VCEI01000011">
    <property type="protein sequence ID" value="TLU96587.1"/>
    <property type="molecule type" value="Genomic_DNA"/>
</dbReference>
<dbReference type="OrthoDB" id="4393931at2"/>
<evidence type="ECO:0000313" key="1">
    <source>
        <dbReference type="EMBL" id="TLU96587.1"/>
    </source>
</evidence>
<dbReference type="Pfam" id="PF18845">
    <property type="entry name" value="baeRF_family3"/>
    <property type="match status" value="1"/>
</dbReference>
<comment type="caution">
    <text evidence="1">The sequence shown here is derived from an EMBL/GenBank/DDBJ whole genome shotgun (WGS) entry which is preliminary data.</text>
</comment>
<dbReference type="RefSeq" id="WP_138280280.1">
    <property type="nucleotide sequence ID" value="NZ_BMGE01000001.1"/>
</dbReference>
<dbReference type="Proteomes" id="UP000309788">
    <property type="component" value="Unassembled WGS sequence"/>
</dbReference>
<reference evidence="1 2" key="1">
    <citation type="submission" date="2019-05" db="EMBL/GenBank/DDBJ databases">
        <authorList>
            <person name="Qu J.-H."/>
        </authorList>
    </citation>
    <scope>NUCLEOTIDE SEQUENCE [LARGE SCALE GENOMIC DNA]</scope>
    <source>
        <strain evidence="1 2">Z12</strain>
    </source>
</reference>
<evidence type="ECO:0008006" key="3">
    <source>
        <dbReference type="Google" id="ProtNLM"/>
    </source>
</evidence>
<name>A0A5R9KK38_9BACT</name>
<dbReference type="AlphaFoldDB" id="A0A5R9KK38"/>
<dbReference type="InterPro" id="IPR041289">
    <property type="entry name" value="Bact_RF_family3"/>
</dbReference>
<sequence>MKFPTKEIIQELSSAAATGPCISVYLPTHRTHPDNGQDPIRFQNLLNKLETSLSQKYSVNEVKSYLQPFDKIKEDRNIWNYNLDGLAIFSYGDIFEMVSLPVPVAELAIVADSFHTKPIRKYLQTEDRFQILGLSLHEMRMFEGNRHSISEIELGDDIPKTIKEALGDELTEKHTTVASYGGVGGGSGNMHHGHGSKKDETDIDAERFFRVVAETVHEKFSKVSGLPLILAALPEHHNLFKKVNKNPLLLDHGIALNPDALPADRLTAMAWEVMEPEYNQRLKGWSEKAGQAIADQKGSDLIGDIVAAATEGRVETLLLESDRIIPGKIIDESTGRIETGELSDPETDDLLDDIGEIVEKLGGKVVVVPADKMPVTSGSAAIFRY</sequence>
<organism evidence="1 2">
    <name type="scientific">Dyadobacter sediminis</name>
    <dbReference type="NCBI Taxonomy" id="1493691"/>
    <lineage>
        <taxon>Bacteria</taxon>
        <taxon>Pseudomonadati</taxon>
        <taxon>Bacteroidota</taxon>
        <taxon>Cytophagia</taxon>
        <taxon>Cytophagales</taxon>
        <taxon>Spirosomataceae</taxon>
        <taxon>Dyadobacter</taxon>
    </lineage>
</organism>
<keyword evidence="2" id="KW-1185">Reference proteome</keyword>
<accession>A0A5R9KK38</accession>
<evidence type="ECO:0000313" key="2">
    <source>
        <dbReference type="Proteomes" id="UP000309788"/>
    </source>
</evidence>
<gene>
    <name evidence="1" type="ORF">FEM55_05530</name>
</gene>